<dbReference type="InterPro" id="IPR001611">
    <property type="entry name" value="Leu-rich_rpt"/>
</dbReference>
<dbReference type="InterPro" id="IPR050328">
    <property type="entry name" value="Dev_Immune_Receptor"/>
</dbReference>
<sequence>MTVARQLLTYWIIFVSLFVKSFQDCEYVEKSFKCAGGDDKSLMFDFNSKNTNGVQVEELVFSKLPLSSIEHFLEALPEDVKDSTKIIRINECEVSDISENIKDNYKNLQALDLSRNIIDSLGVITKLSEDLKELYLSNNKISEVTDDLKQLQQLEVIDLSYCKLTTLDFTVFKNNLHLTLVNVSHNEIETSDSQEYIKNIKCVDLSYNKISKYTNIPSLCLDLSYTDMPGHHWYNISEQNKTVFIDKFYFSGNSKLKLWATNVKNDSLPIEIKDFNLSYFKGDLSELDLEKIKVRNFLTLQHTNIGNLDRSKYDFHPLFFEEGSNATFDLSYCSISDMSSDYFQNYNLGRLNLCHNNFTVLKNSVFKDAYIVQLDLCSCGIKEIEDNAFLNLHVAALNLSNNQISNLKFLSNVNTVRYVDLSKNSIKTVYSRDLAYLKDLRNINLGDNSIIVIERNSFALDNLNIVDLSNNKLREIKNGTFVNITTLQEVYLDGNKIENIENDSFEYLPALRTVNLGDTDIYVIKQKAFSNVQSQNFNQIYLKNNKVNDLHLVCKIFK</sequence>
<dbReference type="InParanoid" id="A0A6P7G4Z3"/>
<feature type="signal peptide" evidence="4">
    <location>
        <begin position="1"/>
        <end position="23"/>
    </location>
</feature>
<dbReference type="KEGG" id="dvv:114333787"/>
<evidence type="ECO:0000256" key="2">
    <source>
        <dbReference type="ARBA" id="ARBA00022729"/>
    </source>
</evidence>
<dbReference type="PANTHER" id="PTHR24373:SF275">
    <property type="entry name" value="TIR DOMAIN-CONTAINING PROTEIN"/>
    <property type="match status" value="1"/>
</dbReference>
<dbReference type="InterPro" id="IPR032675">
    <property type="entry name" value="LRR_dom_sf"/>
</dbReference>
<dbReference type="GO" id="GO:0005615">
    <property type="term" value="C:extracellular space"/>
    <property type="evidence" value="ECO:0007669"/>
    <property type="project" value="TreeGrafter"/>
</dbReference>
<dbReference type="PANTHER" id="PTHR24373">
    <property type="entry name" value="SLIT RELATED LEUCINE-RICH REPEAT NEURONAL PROTEIN"/>
    <property type="match status" value="1"/>
</dbReference>
<dbReference type="SUPFAM" id="SSF52047">
    <property type="entry name" value="RNI-like"/>
    <property type="match status" value="1"/>
</dbReference>
<keyword evidence="2 4" id="KW-0732">Signal</keyword>
<dbReference type="RefSeq" id="XP_028139595.1">
    <property type="nucleotide sequence ID" value="XM_028283794.1"/>
</dbReference>
<proteinExistence type="predicted"/>
<dbReference type="InterPro" id="IPR003591">
    <property type="entry name" value="Leu-rich_rpt_typical-subtyp"/>
</dbReference>
<keyword evidence="1" id="KW-0433">Leucine-rich repeat</keyword>
<evidence type="ECO:0000256" key="3">
    <source>
        <dbReference type="ARBA" id="ARBA00022737"/>
    </source>
</evidence>
<keyword evidence="3" id="KW-0677">Repeat</keyword>
<evidence type="ECO:0000313" key="5">
    <source>
        <dbReference type="RefSeq" id="XP_028139595.1"/>
    </source>
</evidence>
<dbReference type="Gene3D" id="3.80.10.10">
    <property type="entry name" value="Ribonuclease Inhibitor"/>
    <property type="match status" value="3"/>
</dbReference>
<gene>
    <name evidence="5" type="primary">LOC114333787</name>
</gene>
<organism evidence="5">
    <name type="scientific">Diabrotica virgifera virgifera</name>
    <name type="common">western corn rootworm</name>
    <dbReference type="NCBI Taxonomy" id="50390"/>
    <lineage>
        <taxon>Eukaryota</taxon>
        <taxon>Metazoa</taxon>
        <taxon>Ecdysozoa</taxon>
        <taxon>Arthropoda</taxon>
        <taxon>Hexapoda</taxon>
        <taxon>Insecta</taxon>
        <taxon>Pterygota</taxon>
        <taxon>Neoptera</taxon>
        <taxon>Endopterygota</taxon>
        <taxon>Coleoptera</taxon>
        <taxon>Polyphaga</taxon>
        <taxon>Cucujiformia</taxon>
        <taxon>Chrysomeloidea</taxon>
        <taxon>Chrysomelidae</taxon>
        <taxon>Galerucinae</taxon>
        <taxon>Diabroticina</taxon>
        <taxon>Diabroticites</taxon>
        <taxon>Diabrotica</taxon>
    </lineage>
</organism>
<feature type="chain" id="PRO_5027595888" evidence="4">
    <location>
        <begin position="24"/>
        <end position="558"/>
    </location>
</feature>
<dbReference type="Pfam" id="PF13855">
    <property type="entry name" value="LRR_8"/>
    <property type="match status" value="2"/>
</dbReference>
<accession>A0A6P7G4Z3</accession>
<dbReference type="OrthoDB" id="2013775at2759"/>
<name>A0A6P7G4Z3_DIAVI</name>
<evidence type="ECO:0000256" key="4">
    <source>
        <dbReference type="SAM" id="SignalP"/>
    </source>
</evidence>
<evidence type="ECO:0000256" key="1">
    <source>
        <dbReference type="ARBA" id="ARBA00022614"/>
    </source>
</evidence>
<dbReference type="SMART" id="SM00369">
    <property type="entry name" value="LRR_TYP"/>
    <property type="match status" value="6"/>
</dbReference>
<dbReference type="PROSITE" id="PS51450">
    <property type="entry name" value="LRR"/>
    <property type="match status" value="6"/>
</dbReference>
<dbReference type="AlphaFoldDB" id="A0A6P7G4Z3"/>
<protein>
    <submittedName>
        <fullName evidence="5">Protein artichoke-like</fullName>
    </submittedName>
</protein>
<dbReference type="GO" id="GO:0031012">
    <property type="term" value="C:extracellular matrix"/>
    <property type="evidence" value="ECO:0007669"/>
    <property type="project" value="TreeGrafter"/>
</dbReference>
<reference evidence="5" key="1">
    <citation type="submission" date="2025-08" db="UniProtKB">
        <authorList>
            <consortium name="RefSeq"/>
        </authorList>
    </citation>
    <scope>IDENTIFICATION</scope>
    <source>
        <tissue evidence="5">Whole insect</tissue>
    </source>
</reference>
<dbReference type="SMART" id="SM00365">
    <property type="entry name" value="LRR_SD22"/>
    <property type="match status" value="4"/>
</dbReference>